<accession>A0A3E3IKQ6</accession>
<evidence type="ECO:0000313" key="2">
    <source>
        <dbReference type="Proteomes" id="UP000260828"/>
    </source>
</evidence>
<sequence>MLFLFSEGGAGVDQRTKLLCENVFELSAMAEELQIIGSITVEDSRELFYLVLDWAEEFEKQFDPETQDYLTEMESFGRRKLFGTYRTEPGPEPSIGF</sequence>
<dbReference type="AlphaFoldDB" id="A0A3E3IKQ6"/>
<evidence type="ECO:0000313" key="1">
    <source>
        <dbReference type="EMBL" id="RGE67624.1"/>
    </source>
</evidence>
<name>A0A3E3IKQ6_9FIRM</name>
<gene>
    <name evidence="1" type="ORF">DXC40_08975</name>
</gene>
<comment type="caution">
    <text evidence="1">The sequence shown here is derived from an EMBL/GenBank/DDBJ whole genome shotgun (WGS) entry which is preliminary data.</text>
</comment>
<proteinExistence type="predicted"/>
<organism evidence="1 2">
    <name type="scientific">Anaerotruncus colihominis</name>
    <dbReference type="NCBI Taxonomy" id="169435"/>
    <lineage>
        <taxon>Bacteria</taxon>
        <taxon>Bacillati</taxon>
        <taxon>Bacillota</taxon>
        <taxon>Clostridia</taxon>
        <taxon>Eubacteriales</taxon>
        <taxon>Oscillospiraceae</taxon>
        <taxon>Anaerotruncus</taxon>
    </lineage>
</organism>
<protein>
    <submittedName>
        <fullName evidence="1">Uncharacterized protein</fullName>
    </submittedName>
</protein>
<dbReference type="EMBL" id="QVME01000004">
    <property type="protein sequence ID" value="RGE67624.1"/>
    <property type="molecule type" value="Genomic_DNA"/>
</dbReference>
<dbReference type="Proteomes" id="UP000260828">
    <property type="component" value="Unassembled WGS sequence"/>
</dbReference>
<reference evidence="1 2" key="1">
    <citation type="submission" date="2018-08" db="EMBL/GenBank/DDBJ databases">
        <title>A genome reference for cultivated species of the human gut microbiota.</title>
        <authorList>
            <person name="Zou Y."/>
            <person name="Xue W."/>
            <person name="Luo G."/>
        </authorList>
    </citation>
    <scope>NUCLEOTIDE SEQUENCE [LARGE SCALE GENOMIC DNA]</scope>
    <source>
        <strain evidence="1 2">TF05-12AC</strain>
    </source>
</reference>